<sequence length="239" mass="27168">MVRVAVIGVGTLGVKIAGSLAYGGHEVRVQDQNTITLNKVSLIINEDKRILKEDGLITNTNFLGEVYCFTKLEDAVREAEFIFECVTEDIVAKQNIFKQISMCCSDNAIIATSSMRLSVDQIIENINCKDRCLGVRFLYPVYFVPEVELLPSRTYTSLQTLERVRQFLEKMGRIAFFRSGNEPIVLNEQQREARKADCVLHPCHHLCVCIQCGRLLLKRSDSCPICRRTINNAFRVYHS</sequence>
<organism evidence="2">
    <name type="scientific">Medioppia subpectinata</name>
    <dbReference type="NCBI Taxonomy" id="1979941"/>
    <lineage>
        <taxon>Eukaryota</taxon>
        <taxon>Metazoa</taxon>
        <taxon>Ecdysozoa</taxon>
        <taxon>Arthropoda</taxon>
        <taxon>Chelicerata</taxon>
        <taxon>Arachnida</taxon>
        <taxon>Acari</taxon>
        <taxon>Acariformes</taxon>
        <taxon>Sarcoptiformes</taxon>
        <taxon>Oribatida</taxon>
        <taxon>Brachypylina</taxon>
        <taxon>Oppioidea</taxon>
        <taxon>Oppiidae</taxon>
        <taxon>Medioppia</taxon>
    </lineage>
</organism>
<dbReference type="GO" id="GO:0016491">
    <property type="term" value="F:oxidoreductase activity"/>
    <property type="evidence" value="ECO:0007669"/>
    <property type="project" value="TreeGrafter"/>
</dbReference>
<dbReference type="InterPro" id="IPR006176">
    <property type="entry name" value="3-OHacyl-CoA_DH_NAD-bd"/>
</dbReference>
<keyword evidence="3" id="KW-1185">Reference proteome</keyword>
<dbReference type="PANTHER" id="PTHR48075:SF5">
    <property type="entry name" value="3-HYDROXYBUTYRYL-COA DEHYDROGENASE"/>
    <property type="match status" value="1"/>
</dbReference>
<dbReference type="Gene3D" id="3.40.50.720">
    <property type="entry name" value="NAD(P)-binding Rossmann-like Domain"/>
    <property type="match status" value="1"/>
</dbReference>
<evidence type="ECO:0000313" key="3">
    <source>
        <dbReference type="Proteomes" id="UP000759131"/>
    </source>
</evidence>
<evidence type="ECO:0000313" key="2">
    <source>
        <dbReference type="EMBL" id="CAD7628376.1"/>
    </source>
</evidence>
<dbReference type="GO" id="GO:0006631">
    <property type="term" value="P:fatty acid metabolic process"/>
    <property type="evidence" value="ECO:0007669"/>
    <property type="project" value="InterPro"/>
</dbReference>
<proteinExistence type="predicted"/>
<dbReference type="EMBL" id="CAJPIZ010005644">
    <property type="protein sequence ID" value="CAG2108806.1"/>
    <property type="molecule type" value="Genomic_DNA"/>
</dbReference>
<dbReference type="Gene3D" id="3.30.40.10">
    <property type="entry name" value="Zinc/RING finger domain, C3HC4 (zinc finger)"/>
    <property type="match status" value="1"/>
</dbReference>
<dbReference type="InterPro" id="IPR036291">
    <property type="entry name" value="NAD(P)-bd_dom_sf"/>
</dbReference>
<reference evidence="2" key="1">
    <citation type="submission" date="2020-11" db="EMBL/GenBank/DDBJ databases">
        <authorList>
            <person name="Tran Van P."/>
        </authorList>
    </citation>
    <scope>NUCLEOTIDE SEQUENCE</scope>
</reference>
<accession>A0A7R9KSV0</accession>
<dbReference type="OrthoDB" id="2021159at2759"/>
<dbReference type="EMBL" id="OC860219">
    <property type="protein sequence ID" value="CAD7628376.1"/>
    <property type="molecule type" value="Genomic_DNA"/>
</dbReference>
<gene>
    <name evidence="2" type="ORF">OSB1V03_LOCUS8798</name>
</gene>
<dbReference type="Pfam" id="PF13920">
    <property type="entry name" value="zf-C3HC4_3"/>
    <property type="match status" value="1"/>
</dbReference>
<dbReference type="SUPFAM" id="SSF51735">
    <property type="entry name" value="NAD(P)-binding Rossmann-fold domains"/>
    <property type="match status" value="1"/>
</dbReference>
<protein>
    <recommendedName>
        <fullName evidence="1">3-hydroxyacyl-CoA dehydrogenase NAD binding domain-containing protein</fullName>
    </recommendedName>
</protein>
<name>A0A7R9KSV0_9ACAR</name>
<dbReference type="GO" id="GO:0070403">
    <property type="term" value="F:NAD+ binding"/>
    <property type="evidence" value="ECO:0007669"/>
    <property type="project" value="InterPro"/>
</dbReference>
<dbReference type="InterPro" id="IPR013083">
    <property type="entry name" value="Znf_RING/FYVE/PHD"/>
</dbReference>
<evidence type="ECO:0000259" key="1">
    <source>
        <dbReference type="Pfam" id="PF02737"/>
    </source>
</evidence>
<dbReference type="AlphaFoldDB" id="A0A7R9KSV0"/>
<dbReference type="Proteomes" id="UP000759131">
    <property type="component" value="Unassembled WGS sequence"/>
</dbReference>
<dbReference type="Pfam" id="PF02737">
    <property type="entry name" value="3HCDH_N"/>
    <property type="match status" value="1"/>
</dbReference>
<feature type="domain" description="3-hydroxyacyl-CoA dehydrogenase NAD binding" evidence="1">
    <location>
        <begin position="4"/>
        <end position="174"/>
    </location>
</feature>
<dbReference type="PANTHER" id="PTHR48075">
    <property type="entry name" value="3-HYDROXYACYL-COA DEHYDROGENASE FAMILY PROTEIN"/>
    <property type="match status" value="1"/>
</dbReference>